<dbReference type="Pfam" id="PF00583">
    <property type="entry name" value="Acetyltransf_1"/>
    <property type="match status" value="1"/>
</dbReference>
<dbReference type="InterPro" id="IPR041496">
    <property type="entry name" value="YitH/HolE_GNAT"/>
</dbReference>
<feature type="domain" description="N-acetyltransferase" evidence="1">
    <location>
        <begin position="3"/>
        <end position="174"/>
    </location>
</feature>
<protein>
    <submittedName>
        <fullName evidence="2">GCN5-related N-acetyltransferase</fullName>
    </submittedName>
</protein>
<dbReference type="Gene3D" id="3.40.630.30">
    <property type="match status" value="1"/>
</dbReference>
<reference evidence="2 3" key="1">
    <citation type="submission" date="2007-05" db="EMBL/GenBank/DDBJ databases">
        <title>Complete sequence of Geobacter uraniireducens Rf4.</title>
        <authorList>
            <consortium name="US DOE Joint Genome Institute"/>
            <person name="Copeland A."/>
            <person name="Lucas S."/>
            <person name="Lapidus A."/>
            <person name="Barry K."/>
            <person name="Detter J.C."/>
            <person name="Glavina del Rio T."/>
            <person name="Hammon N."/>
            <person name="Israni S."/>
            <person name="Dalin E."/>
            <person name="Tice H."/>
            <person name="Pitluck S."/>
            <person name="Chertkov O."/>
            <person name="Brettin T."/>
            <person name="Bruce D."/>
            <person name="Han C."/>
            <person name="Schmutz J."/>
            <person name="Larimer F."/>
            <person name="Land M."/>
            <person name="Hauser L."/>
            <person name="Kyrpides N."/>
            <person name="Mikhailova N."/>
            <person name="Shelobolina E."/>
            <person name="Aklujkar M."/>
            <person name="Lovley D."/>
            <person name="Richardson P."/>
        </authorList>
    </citation>
    <scope>NUCLEOTIDE SEQUENCE [LARGE SCALE GENOMIC DNA]</scope>
    <source>
        <strain evidence="2 3">Rf4</strain>
    </source>
</reference>
<dbReference type="Pfam" id="PF18014">
    <property type="entry name" value="Acetyltransf_18"/>
    <property type="match status" value="1"/>
</dbReference>
<dbReference type="Gene3D" id="3.40.630.90">
    <property type="match status" value="1"/>
</dbReference>
<sequence length="296" mass="33017">MKAQIRNMTQADTDRVGEILYESFNAGAAKHGYARKMQRVETGKSWAWSMLHYGSNELLIAEVENRIAGICCLNPRGNLGGVGPVVVNPYFQGYRIGSQLMDALLKRAENLQSLRLIQEAFNPASFSLFYSFNFLPVASLLDLFLDGGAGQRLDPCSNVTELTAKDLDAVHTYDSPRSKSDRRKDLAYYVKWGKVFVYRDQSQIRGFLACLPGSGSVQLGPLLAEGEEEAGCLFQHASAVFKERDCQTRVMARDYLLVKTLMGFGFKVYCLDNLMVRGAWRPGQHIEAFGIFPEGV</sequence>
<evidence type="ECO:0000313" key="3">
    <source>
        <dbReference type="Proteomes" id="UP000006695"/>
    </source>
</evidence>
<keyword evidence="3" id="KW-1185">Reference proteome</keyword>
<dbReference type="InterPro" id="IPR016181">
    <property type="entry name" value="Acyl_CoA_acyltransferase"/>
</dbReference>
<dbReference type="STRING" id="351605.Gura_2355"/>
<dbReference type="KEGG" id="gur:Gura_2355"/>
<dbReference type="GO" id="GO:0016747">
    <property type="term" value="F:acyltransferase activity, transferring groups other than amino-acyl groups"/>
    <property type="evidence" value="ECO:0007669"/>
    <property type="project" value="InterPro"/>
</dbReference>
<name>A5G416_GEOUR</name>
<dbReference type="CDD" id="cd04301">
    <property type="entry name" value="NAT_SF"/>
    <property type="match status" value="1"/>
</dbReference>
<dbReference type="PROSITE" id="PS51186">
    <property type="entry name" value="GNAT"/>
    <property type="match status" value="1"/>
</dbReference>
<dbReference type="RefSeq" id="WP_011939227.1">
    <property type="nucleotide sequence ID" value="NC_009483.1"/>
</dbReference>
<accession>A5G416</accession>
<dbReference type="InterPro" id="IPR052729">
    <property type="entry name" value="Acyl/Acetyltrans_Enzymes"/>
</dbReference>
<dbReference type="EMBL" id="CP000698">
    <property type="protein sequence ID" value="ABQ26534.1"/>
    <property type="molecule type" value="Genomic_DNA"/>
</dbReference>
<dbReference type="PANTHER" id="PTHR47237:SF2">
    <property type="entry name" value="BLL4206 PROTEIN"/>
    <property type="match status" value="1"/>
</dbReference>
<keyword evidence="2" id="KW-0808">Transferase</keyword>
<proteinExistence type="predicted"/>
<dbReference type="OrthoDB" id="510731at2"/>
<gene>
    <name evidence="2" type="ordered locus">Gura_2355</name>
</gene>
<organism evidence="2 3">
    <name type="scientific">Geotalea uraniireducens (strain Rf4)</name>
    <name type="common">Geobacter uraniireducens</name>
    <dbReference type="NCBI Taxonomy" id="351605"/>
    <lineage>
        <taxon>Bacteria</taxon>
        <taxon>Pseudomonadati</taxon>
        <taxon>Thermodesulfobacteriota</taxon>
        <taxon>Desulfuromonadia</taxon>
        <taxon>Geobacterales</taxon>
        <taxon>Geobacteraceae</taxon>
        <taxon>Geotalea</taxon>
    </lineage>
</organism>
<evidence type="ECO:0000259" key="1">
    <source>
        <dbReference type="PROSITE" id="PS51186"/>
    </source>
</evidence>
<dbReference type="SUPFAM" id="SSF55729">
    <property type="entry name" value="Acyl-CoA N-acyltransferases (Nat)"/>
    <property type="match status" value="1"/>
</dbReference>
<dbReference type="InterPro" id="IPR000182">
    <property type="entry name" value="GNAT_dom"/>
</dbReference>
<dbReference type="Proteomes" id="UP000006695">
    <property type="component" value="Chromosome"/>
</dbReference>
<evidence type="ECO:0000313" key="2">
    <source>
        <dbReference type="EMBL" id="ABQ26534.1"/>
    </source>
</evidence>
<dbReference type="AlphaFoldDB" id="A5G416"/>
<dbReference type="PANTHER" id="PTHR47237">
    <property type="entry name" value="SLL0310 PROTEIN"/>
    <property type="match status" value="1"/>
</dbReference>
<dbReference type="HOGENOM" id="CLU_939294_0_0_7"/>